<dbReference type="InterPro" id="IPR001849">
    <property type="entry name" value="PH_domain"/>
</dbReference>
<accession>A0A7R9FRM0</accession>
<organism evidence="6">
    <name type="scientific">Darwinula stevensoni</name>
    <dbReference type="NCBI Taxonomy" id="69355"/>
    <lineage>
        <taxon>Eukaryota</taxon>
        <taxon>Metazoa</taxon>
        <taxon>Ecdysozoa</taxon>
        <taxon>Arthropoda</taxon>
        <taxon>Crustacea</taxon>
        <taxon>Oligostraca</taxon>
        <taxon>Ostracoda</taxon>
        <taxon>Podocopa</taxon>
        <taxon>Podocopida</taxon>
        <taxon>Darwinulocopina</taxon>
        <taxon>Darwinuloidea</taxon>
        <taxon>Darwinulidae</taxon>
        <taxon>Darwinula</taxon>
    </lineage>
</organism>
<dbReference type="SMART" id="SM00233">
    <property type="entry name" value="PH"/>
    <property type="match status" value="1"/>
</dbReference>
<evidence type="ECO:0000259" key="5">
    <source>
        <dbReference type="PROSITE" id="PS50003"/>
    </source>
</evidence>
<dbReference type="GO" id="GO:0006869">
    <property type="term" value="P:lipid transport"/>
    <property type="evidence" value="ECO:0007669"/>
    <property type="project" value="UniProtKB-KW"/>
</dbReference>
<dbReference type="Pfam" id="PF00169">
    <property type="entry name" value="PH"/>
    <property type="match status" value="1"/>
</dbReference>
<dbReference type="GO" id="GO:0005886">
    <property type="term" value="C:plasma membrane"/>
    <property type="evidence" value="ECO:0007669"/>
    <property type="project" value="TreeGrafter"/>
</dbReference>
<dbReference type="GO" id="GO:0097038">
    <property type="term" value="C:perinuclear endoplasmic reticulum"/>
    <property type="evidence" value="ECO:0007669"/>
    <property type="project" value="TreeGrafter"/>
</dbReference>
<evidence type="ECO:0000256" key="1">
    <source>
        <dbReference type="ARBA" id="ARBA00008842"/>
    </source>
</evidence>
<dbReference type="GO" id="GO:0005829">
    <property type="term" value="C:cytosol"/>
    <property type="evidence" value="ECO:0007669"/>
    <property type="project" value="TreeGrafter"/>
</dbReference>
<sequence length="315" mass="35318">MEKRSGGSRWNRGTATPPGEAEIKGWLYKWANYIIGYQKRWFVLYNGLLSYYRTQAEMSHTCQGTMTMHGETIITEDSRNFVVSNGATQTWHLRASTEVDRQRWVKALELAKAKAIKMLELDMTTCEELIRKHGTSLQRALGELESLHAQAGTEGNDAMTVAAKVPSHLKTVSERAILFRITCNAMIKASSDYVDLATNQGRKWQRLLQHERDQRNQFEEMVMALAKQLSHKEESVKVHASSPFQAPPVTGVAKTNSSILTESKSDEGELVDAHVEGHEPKSTSLDFVVHECHKLSFTVDSLPATVSSSSIGMRH</sequence>
<dbReference type="Gene3D" id="2.30.29.30">
    <property type="entry name" value="Pleckstrin-homology domain (PH domain)/Phosphotyrosine-binding domain (PTB)"/>
    <property type="match status" value="1"/>
</dbReference>
<feature type="domain" description="PH" evidence="5">
    <location>
        <begin position="20"/>
        <end position="113"/>
    </location>
</feature>
<dbReference type="CDD" id="cd13284">
    <property type="entry name" value="PH_OSBP_ORP4"/>
    <property type="match status" value="1"/>
</dbReference>
<protein>
    <recommendedName>
        <fullName evidence="5">PH domain-containing protein</fullName>
    </recommendedName>
</protein>
<keyword evidence="3" id="KW-0445">Lipid transport</keyword>
<dbReference type="InterPro" id="IPR000648">
    <property type="entry name" value="Oxysterol-bd"/>
</dbReference>
<comment type="similarity">
    <text evidence="1">Belongs to the OSBP family.</text>
</comment>
<keyword evidence="7" id="KW-1185">Reference proteome</keyword>
<gene>
    <name evidence="6" type="ORF">DSTB1V02_LOCUS12137</name>
</gene>
<dbReference type="AlphaFoldDB" id="A0A7R9FRM0"/>
<evidence type="ECO:0000256" key="2">
    <source>
        <dbReference type="ARBA" id="ARBA00022448"/>
    </source>
</evidence>
<dbReference type="Proteomes" id="UP000677054">
    <property type="component" value="Unassembled WGS sequence"/>
</dbReference>
<dbReference type="InterPro" id="IPR011993">
    <property type="entry name" value="PH-like_dom_sf"/>
</dbReference>
<dbReference type="OrthoDB" id="1854502at2759"/>
<dbReference type="EMBL" id="CAJPEV010004367">
    <property type="protein sequence ID" value="CAG0901667.1"/>
    <property type="molecule type" value="Genomic_DNA"/>
</dbReference>
<evidence type="ECO:0000256" key="4">
    <source>
        <dbReference type="ARBA" id="ARBA00023121"/>
    </source>
</evidence>
<evidence type="ECO:0000313" key="7">
    <source>
        <dbReference type="Proteomes" id="UP000677054"/>
    </source>
</evidence>
<dbReference type="GO" id="GO:0032934">
    <property type="term" value="F:sterol binding"/>
    <property type="evidence" value="ECO:0007669"/>
    <property type="project" value="TreeGrafter"/>
</dbReference>
<dbReference type="SUPFAM" id="SSF50729">
    <property type="entry name" value="PH domain-like"/>
    <property type="match status" value="1"/>
</dbReference>
<dbReference type="PROSITE" id="PS50003">
    <property type="entry name" value="PH_DOMAIN"/>
    <property type="match status" value="1"/>
</dbReference>
<evidence type="ECO:0000256" key="3">
    <source>
        <dbReference type="ARBA" id="ARBA00023055"/>
    </source>
</evidence>
<proteinExistence type="inferred from homology"/>
<reference evidence="6" key="1">
    <citation type="submission" date="2020-11" db="EMBL/GenBank/DDBJ databases">
        <authorList>
            <person name="Tran Van P."/>
        </authorList>
    </citation>
    <scope>NUCLEOTIDE SEQUENCE</scope>
</reference>
<evidence type="ECO:0000313" key="6">
    <source>
        <dbReference type="EMBL" id="CAD7252379.1"/>
    </source>
</evidence>
<dbReference type="EMBL" id="LR903884">
    <property type="protein sequence ID" value="CAD7252379.1"/>
    <property type="molecule type" value="Genomic_DNA"/>
</dbReference>
<dbReference type="PANTHER" id="PTHR10972">
    <property type="entry name" value="OXYSTEROL-BINDING PROTEIN-RELATED"/>
    <property type="match status" value="1"/>
</dbReference>
<keyword evidence="4" id="KW-0446">Lipid-binding</keyword>
<name>A0A7R9FRM0_9CRUS</name>
<keyword evidence="2" id="KW-0813">Transport</keyword>
<dbReference type="PANTHER" id="PTHR10972:SF205">
    <property type="entry name" value="OXYSTEROL-BINDING PROTEIN 1"/>
    <property type="match status" value="1"/>
</dbReference>